<dbReference type="InterPro" id="IPR050832">
    <property type="entry name" value="Bact_Acetyltransf"/>
</dbReference>
<dbReference type="CDD" id="cd04301">
    <property type="entry name" value="NAT_SF"/>
    <property type="match status" value="1"/>
</dbReference>
<reference evidence="4 5" key="1">
    <citation type="submission" date="2019-06" db="EMBL/GenBank/DDBJ databases">
        <title>Comparative genomics and metabolomics analyses of clavulanic acid producing Streptomyces species provides insight into specialized metabolism and evolution of beta-lactam biosynthetic gene clusters.</title>
        <authorList>
            <person name="Moore M.A."/>
            <person name="Cruz-Morales P."/>
            <person name="Barona Gomez F."/>
            <person name="Kapil T."/>
        </authorList>
    </citation>
    <scope>NUCLEOTIDE SEQUENCE [LARGE SCALE GENOMIC DNA]</scope>
    <source>
        <strain evidence="4 5">T-272</strain>
    </source>
</reference>
<evidence type="ECO:0000313" key="4">
    <source>
        <dbReference type="EMBL" id="MQS39511.1"/>
    </source>
</evidence>
<evidence type="ECO:0000256" key="2">
    <source>
        <dbReference type="ARBA" id="ARBA00023315"/>
    </source>
</evidence>
<sequence>MTDLAIRAATPADAADVCRLLNAVDMIEIGRAETDLHTVEADLSHPDARLPDNSWLAFRDGELVGYGLMWDDSGAERIDMDQYVLPGQQEAAERLTGLMEEQAVRRAAANGADRAVVHLHLNTRPTLDTALLTGRGWTTVRRYHVLTRPLSPAADPLPAPPDGVTLRDCRDEADRRLAHALVQESFAGHFDHQPRTYQQWLDDLGPGFDWSLVWIAALAGAGDAAVLVSRNDREAHGWINNIGVRERYRGRGIAGHLLRHAFGVYAELGRDAIGLGVDTGNETGALRLYEAHGMAVHFAVDTWEVALPVAVPSRSSRSSRSS</sequence>
<dbReference type="EMBL" id="VDEQ01000340">
    <property type="protein sequence ID" value="MQS39511.1"/>
    <property type="molecule type" value="Genomic_DNA"/>
</dbReference>
<dbReference type="PROSITE" id="PS51186">
    <property type="entry name" value="GNAT"/>
    <property type="match status" value="1"/>
</dbReference>
<protein>
    <submittedName>
        <fullName evidence="4">GNAT family N-acetyltransferase</fullName>
    </submittedName>
</protein>
<evidence type="ECO:0000256" key="1">
    <source>
        <dbReference type="ARBA" id="ARBA00022679"/>
    </source>
</evidence>
<accession>A0ABW9P1Y2</accession>
<organism evidence="4 5">
    <name type="scientific">Streptomyces katsurahamanus</name>
    <dbReference type="NCBI Taxonomy" id="2577098"/>
    <lineage>
        <taxon>Bacteria</taxon>
        <taxon>Bacillati</taxon>
        <taxon>Actinomycetota</taxon>
        <taxon>Actinomycetes</taxon>
        <taxon>Kitasatosporales</taxon>
        <taxon>Streptomycetaceae</taxon>
        <taxon>Streptomyces</taxon>
    </lineage>
</organism>
<gene>
    <name evidence="4" type="ORF">FFZ77_29200</name>
</gene>
<dbReference type="InterPro" id="IPR000182">
    <property type="entry name" value="GNAT_dom"/>
</dbReference>
<proteinExistence type="predicted"/>
<keyword evidence="5" id="KW-1185">Reference proteome</keyword>
<dbReference type="Pfam" id="PF00583">
    <property type="entry name" value="Acetyltransf_1"/>
    <property type="match status" value="1"/>
</dbReference>
<dbReference type="RefSeq" id="WP_153486996.1">
    <property type="nucleotide sequence ID" value="NZ_VDEQ01000340.1"/>
</dbReference>
<dbReference type="Proteomes" id="UP000460558">
    <property type="component" value="Unassembled WGS sequence"/>
</dbReference>
<dbReference type="Gene3D" id="3.40.630.30">
    <property type="match status" value="1"/>
</dbReference>
<comment type="caution">
    <text evidence="4">The sequence shown here is derived from an EMBL/GenBank/DDBJ whole genome shotgun (WGS) entry which is preliminary data.</text>
</comment>
<feature type="domain" description="N-acetyltransferase" evidence="3">
    <location>
        <begin position="164"/>
        <end position="314"/>
    </location>
</feature>
<keyword evidence="2" id="KW-0012">Acyltransferase</keyword>
<evidence type="ECO:0000259" key="3">
    <source>
        <dbReference type="PROSITE" id="PS51186"/>
    </source>
</evidence>
<keyword evidence="1" id="KW-0808">Transferase</keyword>
<dbReference type="InterPro" id="IPR016181">
    <property type="entry name" value="Acyl_CoA_acyltransferase"/>
</dbReference>
<evidence type="ECO:0000313" key="5">
    <source>
        <dbReference type="Proteomes" id="UP000460558"/>
    </source>
</evidence>
<dbReference type="PANTHER" id="PTHR43877:SF2">
    <property type="entry name" value="AMINOALKYLPHOSPHONATE N-ACETYLTRANSFERASE-RELATED"/>
    <property type="match status" value="1"/>
</dbReference>
<name>A0ABW9P1Y2_9ACTN</name>
<dbReference type="SUPFAM" id="SSF55729">
    <property type="entry name" value="Acyl-CoA N-acyltransferases (Nat)"/>
    <property type="match status" value="2"/>
</dbReference>
<dbReference type="PANTHER" id="PTHR43877">
    <property type="entry name" value="AMINOALKYLPHOSPHONATE N-ACETYLTRANSFERASE-RELATED-RELATED"/>
    <property type="match status" value="1"/>
</dbReference>